<dbReference type="AlphaFoldDB" id="A0A9W6ZD96"/>
<dbReference type="FunFam" id="3.30.420.40:FF:000028">
    <property type="entry name" value="heat shock 70 kDa protein-like"/>
    <property type="match status" value="1"/>
</dbReference>
<dbReference type="GO" id="GO:0140662">
    <property type="term" value="F:ATP-dependent protein folding chaperone"/>
    <property type="evidence" value="ECO:0007669"/>
    <property type="project" value="InterPro"/>
</dbReference>
<keyword evidence="3" id="KW-0067">ATP-binding</keyword>
<sequence length="405" mass="43006">MEQDRIEYEEYLESGGSTDPASAVGGSDKTTAVNKMVLGVDFGTSSLRCALLDGDKSSIVEDRDGARDTPSYVFYEEGSEPVLGRLAKQKLHVGPMEVLSVHDILSGEDRQKGVDAAALMLRDVIVDAIEKKGAGMIGEVESVVTYAPNYTAVQQEILVDAAKSAGLIDPYVVCEPVGALIAARKLEIVPATTKAQNCVVVDVGHGVMHVSVVKDDDVVATKSSMIGGALLQDTLVQVLANKFEEKNNGMKLRDDKLSLQRLYDEVEGIAAELSKKSRVDVDLPYITADEKGPKHLNESISLNVIKSMVDELVKEDEGLAGDGVADVVMGDLMEVLTASKCTPFELGTILVVGGASLSPIFRDSVKEAAVKMGGEDFMVKVVNVVEGGGREDMVAMGASLALEGI</sequence>
<dbReference type="Proteomes" id="UP001162640">
    <property type="component" value="Unassembled WGS sequence"/>
</dbReference>
<comment type="similarity">
    <text evidence="1">Belongs to the heat shock protein 70 family.</text>
</comment>
<dbReference type="PANTHER" id="PTHR42749:SF1">
    <property type="entry name" value="CELL SHAPE-DETERMINING PROTEIN MREB"/>
    <property type="match status" value="1"/>
</dbReference>
<dbReference type="InterPro" id="IPR013126">
    <property type="entry name" value="Hsp_70_fam"/>
</dbReference>
<keyword evidence="2" id="KW-0547">Nucleotide-binding</keyword>
<dbReference type="Gene3D" id="3.30.420.40">
    <property type="match status" value="2"/>
</dbReference>
<organism evidence="4 5">
    <name type="scientific">Triparma laevis f. inornata</name>
    <dbReference type="NCBI Taxonomy" id="1714386"/>
    <lineage>
        <taxon>Eukaryota</taxon>
        <taxon>Sar</taxon>
        <taxon>Stramenopiles</taxon>
        <taxon>Ochrophyta</taxon>
        <taxon>Bolidophyceae</taxon>
        <taxon>Parmales</taxon>
        <taxon>Triparmaceae</taxon>
        <taxon>Triparma</taxon>
    </lineage>
</organism>
<protein>
    <submittedName>
        <fullName evidence="4">Uncharacterized protein</fullName>
    </submittedName>
</protein>
<dbReference type="PRINTS" id="PR00301">
    <property type="entry name" value="HEATSHOCK70"/>
</dbReference>
<reference evidence="5" key="1">
    <citation type="journal article" date="2023" name="Commun. Biol.">
        <title>Genome analysis of Parmales, the sister group of diatoms, reveals the evolutionary specialization of diatoms from phago-mixotrophs to photoautotrophs.</title>
        <authorList>
            <person name="Ban H."/>
            <person name="Sato S."/>
            <person name="Yoshikawa S."/>
            <person name="Yamada K."/>
            <person name="Nakamura Y."/>
            <person name="Ichinomiya M."/>
            <person name="Sato N."/>
            <person name="Blanc-Mathieu R."/>
            <person name="Endo H."/>
            <person name="Kuwata A."/>
            <person name="Ogata H."/>
        </authorList>
    </citation>
    <scope>NUCLEOTIDE SEQUENCE [LARGE SCALE GENOMIC DNA]</scope>
</reference>
<dbReference type="SUPFAM" id="SSF53067">
    <property type="entry name" value="Actin-like ATPase domain"/>
    <property type="match status" value="2"/>
</dbReference>
<dbReference type="Gene3D" id="3.90.640.10">
    <property type="entry name" value="Actin, Chain A, domain 4"/>
    <property type="match status" value="1"/>
</dbReference>
<dbReference type="EMBL" id="BLQM01000014">
    <property type="protein sequence ID" value="GMH50256.1"/>
    <property type="molecule type" value="Genomic_DNA"/>
</dbReference>
<dbReference type="GO" id="GO:0005524">
    <property type="term" value="F:ATP binding"/>
    <property type="evidence" value="ECO:0007669"/>
    <property type="project" value="UniProtKB-KW"/>
</dbReference>
<dbReference type="InterPro" id="IPR043129">
    <property type="entry name" value="ATPase_NBD"/>
</dbReference>
<proteinExistence type="inferred from homology"/>
<evidence type="ECO:0000313" key="4">
    <source>
        <dbReference type="EMBL" id="GMH50256.1"/>
    </source>
</evidence>
<evidence type="ECO:0000256" key="1">
    <source>
        <dbReference type="ARBA" id="ARBA00007381"/>
    </source>
</evidence>
<dbReference type="PANTHER" id="PTHR42749">
    <property type="entry name" value="CELL SHAPE-DETERMINING PROTEIN MREB"/>
    <property type="match status" value="1"/>
</dbReference>
<gene>
    <name evidence="4" type="ORF">TL16_g00726</name>
</gene>
<evidence type="ECO:0000256" key="2">
    <source>
        <dbReference type="ARBA" id="ARBA00022741"/>
    </source>
</evidence>
<dbReference type="FunFam" id="3.90.640.10:FF:000003">
    <property type="entry name" value="Molecular chaperone DnaK"/>
    <property type="match status" value="1"/>
</dbReference>
<evidence type="ECO:0000313" key="5">
    <source>
        <dbReference type="Proteomes" id="UP001162640"/>
    </source>
</evidence>
<accession>A0A9W6ZD96</accession>
<dbReference type="Pfam" id="PF00012">
    <property type="entry name" value="HSP70"/>
    <property type="match status" value="2"/>
</dbReference>
<comment type="caution">
    <text evidence="4">The sequence shown here is derived from an EMBL/GenBank/DDBJ whole genome shotgun (WGS) entry which is preliminary data.</text>
</comment>
<name>A0A9W6ZD96_9STRA</name>
<evidence type="ECO:0000256" key="3">
    <source>
        <dbReference type="ARBA" id="ARBA00022840"/>
    </source>
</evidence>